<comment type="caution">
    <text evidence="2">The sequence shown here is derived from an EMBL/GenBank/DDBJ whole genome shotgun (WGS) entry which is preliminary data.</text>
</comment>
<dbReference type="InterPro" id="IPR016181">
    <property type="entry name" value="Acyl_CoA_acyltransferase"/>
</dbReference>
<keyword evidence="3" id="KW-1185">Reference proteome</keyword>
<dbReference type="PROSITE" id="PS51186">
    <property type="entry name" value="GNAT"/>
    <property type="match status" value="1"/>
</dbReference>
<dbReference type="Proteomes" id="UP000186666">
    <property type="component" value="Unassembled WGS sequence"/>
</dbReference>
<sequence length="164" mass="19043">MYTHRRLSHDDLDTICEFPQTEEELYFVSPRFKYPLTSEQILELLKDRFEPIAVIDAVVNKVVAYANLYGHDPSDCSCWLGNVIVSPEYRGKGAAEFLVQMMIQEAENKFGIHTIQLSCHNTNSRGLAFYYKNGFKPFDMKIKMLEGRKVITIQMKTENRNTYS</sequence>
<evidence type="ECO:0000313" key="2">
    <source>
        <dbReference type="EMBL" id="SIQ44498.1"/>
    </source>
</evidence>
<dbReference type="EMBL" id="FTNK01000002">
    <property type="protein sequence ID" value="SIQ44498.1"/>
    <property type="molecule type" value="Genomic_DNA"/>
</dbReference>
<protein>
    <submittedName>
        <fullName evidence="2">Protein N-acetyltransferase, RimJ/RimL family</fullName>
    </submittedName>
</protein>
<evidence type="ECO:0000259" key="1">
    <source>
        <dbReference type="PROSITE" id="PS51186"/>
    </source>
</evidence>
<reference evidence="2 3" key="1">
    <citation type="submission" date="2017-01" db="EMBL/GenBank/DDBJ databases">
        <authorList>
            <person name="Varghese N."/>
            <person name="Submissions S."/>
        </authorList>
    </citation>
    <scope>NUCLEOTIDE SEQUENCE [LARGE SCALE GENOMIC DNA]</scope>
    <source>
        <strain evidence="2 3">ATCC 23464</strain>
    </source>
</reference>
<dbReference type="Gene3D" id="3.40.630.30">
    <property type="match status" value="1"/>
</dbReference>
<dbReference type="Pfam" id="PF00583">
    <property type="entry name" value="Acetyltransf_1"/>
    <property type="match status" value="1"/>
</dbReference>
<proteinExistence type="predicted"/>
<gene>
    <name evidence="2" type="ORF">SAMN05421578_10219</name>
</gene>
<dbReference type="CDD" id="cd04301">
    <property type="entry name" value="NAT_SF"/>
    <property type="match status" value="1"/>
</dbReference>
<dbReference type="InterPro" id="IPR000182">
    <property type="entry name" value="GNAT_dom"/>
</dbReference>
<accession>A0ABY1JM25</accession>
<name>A0ABY1JM25_9BACL</name>
<dbReference type="RefSeq" id="WP_068592769.1">
    <property type="nucleotide sequence ID" value="NZ_FTNK01000002.1"/>
</dbReference>
<organism evidence="2 3">
    <name type="scientific">Paenibacillus macquariensis</name>
    <dbReference type="NCBI Taxonomy" id="948756"/>
    <lineage>
        <taxon>Bacteria</taxon>
        <taxon>Bacillati</taxon>
        <taxon>Bacillota</taxon>
        <taxon>Bacilli</taxon>
        <taxon>Bacillales</taxon>
        <taxon>Paenibacillaceae</taxon>
        <taxon>Paenibacillus</taxon>
    </lineage>
</organism>
<feature type="domain" description="N-acetyltransferase" evidence="1">
    <location>
        <begin position="2"/>
        <end position="154"/>
    </location>
</feature>
<dbReference type="SUPFAM" id="SSF55729">
    <property type="entry name" value="Acyl-CoA N-acyltransferases (Nat)"/>
    <property type="match status" value="1"/>
</dbReference>
<evidence type="ECO:0000313" key="3">
    <source>
        <dbReference type="Proteomes" id="UP000186666"/>
    </source>
</evidence>